<dbReference type="Proteomes" id="UP000011081">
    <property type="component" value="Unassembled WGS sequence"/>
</dbReference>
<dbReference type="GeneID" id="19879115"/>
<dbReference type="RefSeq" id="XP_008074255.1">
    <property type="nucleotide sequence ID" value="XM_008076064.1"/>
</dbReference>
<organism evidence="1 2">
    <name type="scientific">Vavraia culicis (isolate floridensis)</name>
    <name type="common">Microsporidian parasite</name>
    <dbReference type="NCBI Taxonomy" id="948595"/>
    <lineage>
        <taxon>Eukaryota</taxon>
        <taxon>Fungi</taxon>
        <taxon>Fungi incertae sedis</taxon>
        <taxon>Microsporidia</taxon>
        <taxon>Pleistophoridae</taxon>
        <taxon>Vavraia</taxon>
    </lineage>
</organism>
<gene>
    <name evidence="1" type="ORF">VCUG_01235</name>
</gene>
<evidence type="ECO:0000313" key="2">
    <source>
        <dbReference type="Proteomes" id="UP000011081"/>
    </source>
</evidence>
<dbReference type="InParanoid" id="L2GUC3"/>
<accession>L2GUC3</accession>
<reference evidence="2" key="1">
    <citation type="submission" date="2011-03" db="EMBL/GenBank/DDBJ databases">
        <title>The genome sequence of Vavraia culicis strain floridensis.</title>
        <authorList>
            <consortium name="The Broad Institute Genome Sequencing Platform"/>
            <person name="Cuomo C."/>
            <person name="Becnel J."/>
            <person name="Sanscrainte N."/>
            <person name="Young S.K."/>
            <person name="Zeng Q."/>
            <person name="Gargeya S."/>
            <person name="Fitzgerald M."/>
            <person name="Haas B."/>
            <person name="Abouelleil A."/>
            <person name="Alvarado L."/>
            <person name="Arachchi H.M."/>
            <person name="Berlin A."/>
            <person name="Chapman S.B."/>
            <person name="Gearin G."/>
            <person name="Goldberg J."/>
            <person name="Griggs A."/>
            <person name="Gujja S."/>
            <person name="Hansen M."/>
            <person name="Heiman D."/>
            <person name="Howarth C."/>
            <person name="Larimer J."/>
            <person name="Lui A."/>
            <person name="MacDonald P.J.P."/>
            <person name="McCowen C."/>
            <person name="Montmayeur A."/>
            <person name="Murphy C."/>
            <person name="Neiman D."/>
            <person name="Pearson M."/>
            <person name="Priest M."/>
            <person name="Roberts A."/>
            <person name="Saif S."/>
            <person name="Shea T."/>
            <person name="Sisk P."/>
            <person name="Stolte C."/>
            <person name="Sykes S."/>
            <person name="Wortman J."/>
            <person name="Nusbaum C."/>
            <person name="Birren B."/>
        </authorList>
    </citation>
    <scope>NUCLEOTIDE SEQUENCE [LARGE SCALE GENOMIC DNA]</scope>
    <source>
        <strain evidence="2">floridensis</strain>
    </source>
</reference>
<dbReference type="AlphaFoldDB" id="L2GUC3"/>
<dbReference type="VEuPathDB" id="MicrosporidiaDB:VCUG_01235"/>
<keyword evidence="2" id="KW-1185">Reference proteome</keyword>
<dbReference type="EMBL" id="GL877421">
    <property type="protein sequence ID" value="ELA47239.1"/>
    <property type="molecule type" value="Genomic_DNA"/>
</dbReference>
<evidence type="ECO:0000313" key="1">
    <source>
        <dbReference type="EMBL" id="ELA47239.1"/>
    </source>
</evidence>
<sequence length="140" mass="15783">MFKVLIECHGSNSVRSCIVYQAFWLEQAFIAIYPSPTHIVFYAFLSTNIAVLTPVTGRIAVHSPGRLGNESLNMVLCHQWKHRHEEYLQECVTACNVTVSHGEHVKCAQCDERPYLSGMTNIQALYAHPCLLPFSSSKPF</sequence>
<name>L2GUC3_VAVCU</name>
<dbReference type="HOGENOM" id="CLU_1836633_0_0_1"/>
<protein>
    <submittedName>
        <fullName evidence="1">Uncharacterized protein</fullName>
    </submittedName>
</protein>
<proteinExistence type="predicted"/>